<dbReference type="STRING" id="93625.A0A409XDT9"/>
<proteinExistence type="predicted"/>
<dbReference type="Proteomes" id="UP000283269">
    <property type="component" value="Unassembled WGS sequence"/>
</dbReference>
<evidence type="ECO:0000259" key="2">
    <source>
        <dbReference type="Pfam" id="PF12051"/>
    </source>
</evidence>
<evidence type="ECO:0000256" key="1">
    <source>
        <dbReference type="SAM" id="Phobius"/>
    </source>
</evidence>
<feature type="transmembrane region" description="Helical" evidence="1">
    <location>
        <begin position="295"/>
        <end position="319"/>
    </location>
</feature>
<accession>A0A409XDT9</accession>
<keyword evidence="4" id="KW-1185">Reference proteome</keyword>
<keyword evidence="1" id="KW-0472">Membrane</keyword>
<feature type="transmembrane region" description="Helical" evidence="1">
    <location>
        <begin position="258"/>
        <end position="283"/>
    </location>
</feature>
<dbReference type="InterPro" id="IPR022703">
    <property type="entry name" value="DUF3533"/>
</dbReference>
<comment type="caution">
    <text evidence="3">The sequence shown here is derived from an EMBL/GenBank/DDBJ whole genome shotgun (WGS) entry which is preliminary data.</text>
</comment>
<evidence type="ECO:0000313" key="3">
    <source>
        <dbReference type="EMBL" id="PPQ88905.1"/>
    </source>
</evidence>
<feature type="transmembrane region" description="Helical" evidence="1">
    <location>
        <begin position="67"/>
        <end position="87"/>
    </location>
</feature>
<feature type="domain" description="DUF3533" evidence="2">
    <location>
        <begin position="71"/>
        <end position="436"/>
    </location>
</feature>
<dbReference type="PANTHER" id="PTHR34814">
    <property type="entry name" value="NITROSOGUANIDINE RESISTANCE PROTEIN SNG1"/>
    <property type="match status" value="1"/>
</dbReference>
<keyword evidence="1" id="KW-0812">Transmembrane</keyword>
<gene>
    <name evidence="3" type="ORF">CVT25_009140</name>
</gene>
<dbReference type="OrthoDB" id="2140105at2759"/>
<dbReference type="AlphaFoldDB" id="A0A409XDT9"/>
<keyword evidence="1" id="KW-1133">Transmembrane helix</keyword>
<sequence>MTTSQDTITVNTLRGKDSSIVTSSVAGLSVILQPTVSLPACQPFTKGFFEKGDPSVKAARIEYLKSYVSGLLMVVLTIFTVFAIYWGSLWKVPAHSLRGWIVDFDGGRVGQMVTQNFLDVNLSNHVIKWKVIPPSRFHKGVTDVAHALKDEQTWVAVVINAGASDGLQAATDNPDPAYNGSQAITVYVVEARNENAYRAFIRPIVQVTLESFKLDFAIQFASELSFLPNLVDILSSSPQTVANPVSYTLVNLIPFNQAVASAVVFVGLIYLLILSFFIVMIAFTARQVSGLEVILSFKSLVVVRLVSSFCGYFLLSLFYSLLSLAFKLDLTRKYGQGGFLVFWMCNWFGMLSVGLALESLITLLTPKYIPFFMILWIIVDVSVCIFPIDVLPRIFHYGYAAPFYNVSKSIRSLAFGTKDTLGLNFGILMIWILISCITLPAIQWYVRWKQIKVIKSASRPAPEEKKEDV</sequence>
<dbReference type="InParanoid" id="A0A409XDT9"/>
<feature type="transmembrane region" description="Helical" evidence="1">
    <location>
        <begin position="369"/>
        <end position="388"/>
    </location>
</feature>
<evidence type="ECO:0000313" key="4">
    <source>
        <dbReference type="Proteomes" id="UP000283269"/>
    </source>
</evidence>
<dbReference type="EMBL" id="NHYD01001992">
    <property type="protein sequence ID" value="PPQ88905.1"/>
    <property type="molecule type" value="Genomic_DNA"/>
</dbReference>
<feature type="transmembrane region" description="Helical" evidence="1">
    <location>
        <begin position="425"/>
        <end position="446"/>
    </location>
</feature>
<dbReference type="GO" id="GO:0016020">
    <property type="term" value="C:membrane"/>
    <property type="evidence" value="ECO:0007669"/>
    <property type="project" value="TreeGrafter"/>
</dbReference>
<protein>
    <recommendedName>
        <fullName evidence="2">DUF3533 domain-containing protein</fullName>
    </recommendedName>
</protein>
<dbReference type="InterPro" id="IPR053001">
    <property type="entry name" value="MNNG_permease-like"/>
</dbReference>
<organism evidence="3 4">
    <name type="scientific">Psilocybe cyanescens</name>
    <dbReference type="NCBI Taxonomy" id="93625"/>
    <lineage>
        <taxon>Eukaryota</taxon>
        <taxon>Fungi</taxon>
        <taxon>Dikarya</taxon>
        <taxon>Basidiomycota</taxon>
        <taxon>Agaricomycotina</taxon>
        <taxon>Agaricomycetes</taxon>
        <taxon>Agaricomycetidae</taxon>
        <taxon>Agaricales</taxon>
        <taxon>Agaricineae</taxon>
        <taxon>Strophariaceae</taxon>
        <taxon>Psilocybe</taxon>
    </lineage>
</organism>
<dbReference type="PANTHER" id="PTHR34814:SF1">
    <property type="entry name" value="NITROSOGUANIDINE RESISTANCE PROTEIN SNG1"/>
    <property type="match status" value="1"/>
</dbReference>
<dbReference type="Pfam" id="PF12051">
    <property type="entry name" value="DUF3533"/>
    <property type="match status" value="1"/>
</dbReference>
<feature type="transmembrane region" description="Helical" evidence="1">
    <location>
        <begin position="339"/>
        <end position="357"/>
    </location>
</feature>
<name>A0A409XDT9_PSICY</name>
<reference evidence="3 4" key="1">
    <citation type="journal article" date="2018" name="Evol. Lett.">
        <title>Horizontal gene cluster transfer increased hallucinogenic mushroom diversity.</title>
        <authorList>
            <person name="Reynolds H.T."/>
            <person name="Vijayakumar V."/>
            <person name="Gluck-Thaler E."/>
            <person name="Korotkin H.B."/>
            <person name="Matheny P.B."/>
            <person name="Slot J.C."/>
        </authorList>
    </citation>
    <scope>NUCLEOTIDE SEQUENCE [LARGE SCALE GENOMIC DNA]</scope>
    <source>
        <strain evidence="3 4">2631</strain>
    </source>
</reference>